<accession>A0ABW9A238</accession>
<sequence>MNSYIATIERRPGRTELIEDLAAFGIGAGVMVPPFVLYTPPRTLRSDQAAAHALDALRPLLNKLARRRRVIR</sequence>
<proteinExistence type="predicted"/>
<dbReference type="RefSeq" id="WP_408331266.1">
    <property type="nucleotide sequence ID" value="NZ_JAQQFH010000019.1"/>
</dbReference>
<gene>
    <name evidence="1" type="ORF">PQR66_38400</name>
</gene>
<organism evidence="1 2">
    <name type="scientific">Paraburkholderia agricolaris</name>
    <dbReference type="NCBI Taxonomy" id="2152888"/>
    <lineage>
        <taxon>Bacteria</taxon>
        <taxon>Pseudomonadati</taxon>
        <taxon>Pseudomonadota</taxon>
        <taxon>Betaproteobacteria</taxon>
        <taxon>Burkholderiales</taxon>
        <taxon>Burkholderiaceae</taxon>
        <taxon>Paraburkholderia</taxon>
    </lineage>
</organism>
<evidence type="ECO:0000313" key="2">
    <source>
        <dbReference type="Proteomes" id="UP001629249"/>
    </source>
</evidence>
<evidence type="ECO:0000313" key="1">
    <source>
        <dbReference type="EMBL" id="MFL9888945.1"/>
    </source>
</evidence>
<reference evidence="1 2" key="1">
    <citation type="journal article" date="2024" name="Chem. Sci.">
        <title>Discovery of megapolipeptins by genome mining of a Burkholderiales bacteria collection.</title>
        <authorList>
            <person name="Paulo B.S."/>
            <person name="Recchia M.J.J."/>
            <person name="Lee S."/>
            <person name="Fergusson C.H."/>
            <person name="Romanowski S.B."/>
            <person name="Hernandez A."/>
            <person name="Krull N."/>
            <person name="Liu D.Y."/>
            <person name="Cavanagh H."/>
            <person name="Bos A."/>
            <person name="Gray C.A."/>
            <person name="Murphy B.T."/>
            <person name="Linington R.G."/>
            <person name="Eustaquio A.S."/>
        </authorList>
    </citation>
    <scope>NUCLEOTIDE SEQUENCE [LARGE SCALE GENOMIC DNA]</scope>
    <source>
        <strain evidence="1 2">RL16-012-BIC-B</strain>
    </source>
</reference>
<dbReference type="Proteomes" id="UP001629249">
    <property type="component" value="Unassembled WGS sequence"/>
</dbReference>
<comment type="caution">
    <text evidence="1">The sequence shown here is derived from an EMBL/GenBank/DDBJ whole genome shotgun (WGS) entry which is preliminary data.</text>
</comment>
<dbReference type="EMBL" id="JAQQFN010000054">
    <property type="protein sequence ID" value="MFL9888945.1"/>
    <property type="molecule type" value="Genomic_DNA"/>
</dbReference>
<protein>
    <submittedName>
        <fullName evidence="1">Uncharacterized protein</fullName>
    </submittedName>
</protein>
<name>A0ABW9A238_9BURK</name>
<keyword evidence="2" id="KW-1185">Reference proteome</keyword>